<feature type="compositionally biased region" description="Low complexity" evidence="4">
    <location>
        <begin position="97"/>
        <end position="127"/>
    </location>
</feature>
<dbReference type="PANTHER" id="PTHR28263:SF1">
    <property type="entry name" value="GOLGI TO ER TRAFFIC PROTEIN 2"/>
    <property type="match status" value="1"/>
</dbReference>
<dbReference type="HOGENOM" id="CLU_062890_0_0_1"/>
<evidence type="ECO:0008006" key="8">
    <source>
        <dbReference type="Google" id="ProtNLM"/>
    </source>
</evidence>
<feature type="transmembrane region" description="Helical" evidence="5">
    <location>
        <begin position="371"/>
        <end position="389"/>
    </location>
</feature>
<dbReference type="EMBL" id="KE361640">
    <property type="protein sequence ID" value="EPQ27277.1"/>
    <property type="molecule type" value="Genomic_DNA"/>
</dbReference>
<dbReference type="GeneID" id="19319297"/>
<feature type="transmembrane region" description="Helical" evidence="5">
    <location>
        <begin position="257"/>
        <end position="274"/>
    </location>
</feature>
<dbReference type="PANTHER" id="PTHR28263">
    <property type="entry name" value="GOLGI TO ER TRAFFIC PROTEIN 2"/>
    <property type="match status" value="1"/>
</dbReference>
<dbReference type="Pfam" id="PF08690">
    <property type="entry name" value="GET2"/>
    <property type="match status" value="1"/>
</dbReference>
<dbReference type="Proteomes" id="UP000053664">
    <property type="component" value="Unassembled WGS sequence"/>
</dbReference>
<name>A0A061H3A7_9BASI</name>
<feature type="region of interest" description="Disordered" evidence="4">
    <location>
        <begin position="1"/>
        <end position="172"/>
    </location>
</feature>
<reference evidence="6 7" key="1">
    <citation type="journal article" date="2013" name="Plant Cell">
        <title>The transition from a phytopathogenic smut ancestor to an anamorphic biocontrol agent deciphered by comparative whole-genome analysis.</title>
        <authorList>
            <person name="Lefebvre F."/>
            <person name="Joly D.L."/>
            <person name="Labbe C."/>
            <person name="Teichmann B."/>
            <person name="Linning R."/>
            <person name="Belzile F."/>
            <person name="Bakkeren G."/>
            <person name="Belanger R.R."/>
        </authorList>
    </citation>
    <scope>NUCLEOTIDE SEQUENCE [LARGE SCALE GENOMIC DNA]</scope>
    <source>
        <strain evidence="6 7">PF-1</strain>
    </source>
</reference>
<dbReference type="InterPro" id="IPR028143">
    <property type="entry name" value="Get2/sif1"/>
</dbReference>
<protein>
    <recommendedName>
        <fullName evidence="8">Golgi to ER traffic protein 2</fullName>
    </recommendedName>
</protein>
<evidence type="ECO:0000313" key="7">
    <source>
        <dbReference type="Proteomes" id="UP000053664"/>
    </source>
</evidence>
<organism evidence="6 7">
    <name type="scientific">Pseudozyma flocculosa PF-1</name>
    <dbReference type="NCBI Taxonomy" id="1277687"/>
    <lineage>
        <taxon>Eukaryota</taxon>
        <taxon>Fungi</taxon>
        <taxon>Dikarya</taxon>
        <taxon>Basidiomycota</taxon>
        <taxon>Ustilaginomycotina</taxon>
        <taxon>Ustilaginomycetes</taxon>
        <taxon>Ustilaginales</taxon>
        <taxon>Ustilaginaceae</taxon>
        <taxon>Pseudozyma</taxon>
    </lineage>
</organism>
<accession>A0A061H3A7</accession>
<dbReference type="KEGG" id="pfp:PFL1_05200"/>
<feature type="compositionally biased region" description="Gly residues" evidence="4">
    <location>
        <begin position="186"/>
        <end position="202"/>
    </location>
</feature>
<evidence type="ECO:0000256" key="2">
    <source>
        <dbReference type="ARBA" id="ARBA00022989"/>
    </source>
</evidence>
<keyword evidence="2 5" id="KW-1133">Transmembrane helix</keyword>
<feature type="transmembrane region" description="Helical" evidence="5">
    <location>
        <begin position="338"/>
        <end position="359"/>
    </location>
</feature>
<feature type="compositionally biased region" description="Gly residues" evidence="4">
    <location>
        <begin position="225"/>
        <end position="241"/>
    </location>
</feature>
<feature type="compositionally biased region" description="Low complexity" evidence="4">
    <location>
        <begin position="7"/>
        <end position="44"/>
    </location>
</feature>
<gene>
    <name evidence="6" type="ORF">PFL1_05200</name>
</gene>
<feature type="transmembrane region" description="Helical" evidence="5">
    <location>
        <begin position="395"/>
        <end position="418"/>
    </location>
</feature>
<keyword evidence="1 5" id="KW-0812">Transmembrane</keyword>
<dbReference type="eggNOG" id="ENOG502S7Q0">
    <property type="taxonomic scope" value="Eukaryota"/>
</dbReference>
<evidence type="ECO:0000256" key="5">
    <source>
        <dbReference type="SAM" id="Phobius"/>
    </source>
</evidence>
<proteinExistence type="predicted"/>
<sequence>MSDTSIPEPTSSAAPAAAPAPSSVDSEPAAAAAAAATAPGESSTDSTSVDAETLARQKREARKARILSKGSDRLARITNTGRGEGASAYLDASSPLGPSRPSSAVSSTPASPAPGAATARAGAAAPGADEDPMEVDISTLPTISSEQVRRGEAASGNPFLDMGGAGGPSGNPMEALMAMMQGQGAGGGGPFGAGGPGMGPEGAQGPPNLEGLPPQLAAMLQNMPGFGGGAGGAGAGPGGDAQGPPTALRVKTLPERLFDVLQAGLVVLLAIYFARSSLFNDDHSSFASDVASASTLHTSATSATSTLHRWARLGYERPLESEWTLTNLSLSLGAGGTAFPLFWIFITLEIALQAMRVVLFSSKTPPPPSMLGMLAGLVPIPNFALYVRLAAKYVALINAFVNDLAVVVFVFGLAVLWAGWKVGIDAVGPAAALVRDEL</sequence>
<dbReference type="OrthoDB" id="5393181at2759"/>
<feature type="region of interest" description="Disordered" evidence="4">
    <location>
        <begin position="186"/>
        <end position="247"/>
    </location>
</feature>
<dbReference type="AlphaFoldDB" id="A0A061H3A7"/>
<evidence type="ECO:0000256" key="1">
    <source>
        <dbReference type="ARBA" id="ARBA00022692"/>
    </source>
</evidence>
<evidence type="ECO:0000256" key="4">
    <source>
        <dbReference type="SAM" id="MobiDB-lite"/>
    </source>
</evidence>
<evidence type="ECO:0000256" key="3">
    <source>
        <dbReference type="ARBA" id="ARBA00023136"/>
    </source>
</evidence>
<dbReference type="GO" id="GO:0006890">
    <property type="term" value="P:retrograde vesicle-mediated transport, Golgi to endoplasmic reticulum"/>
    <property type="evidence" value="ECO:0007669"/>
    <property type="project" value="TreeGrafter"/>
</dbReference>
<dbReference type="RefSeq" id="XP_007880920.1">
    <property type="nucleotide sequence ID" value="XM_007882729.1"/>
</dbReference>
<evidence type="ECO:0000313" key="6">
    <source>
        <dbReference type="EMBL" id="EPQ27277.1"/>
    </source>
</evidence>
<keyword evidence="3 5" id="KW-0472">Membrane</keyword>